<evidence type="ECO:0000256" key="1">
    <source>
        <dbReference type="SAM" id="MobiDB-lite"/>
    </source>
</evidence>
<evidence type="ECO:0000313" key="3">
    <source>
        <dbReference type="Proteomes" id="UP000765509"/>
    </source>
</evidence>
<comment type="caution">
    <text evidence="2">The sequence shown here is derived from an EMBL/GenBank/DDBJ whole genome shotgun (WGS) entry which is preliminary data.</text>
</comment>
<dbReference type="AlphaFoldDB" id="A0A9Q3GIX1"/>
<dbReference type="Proteomes" id="UP000765509">
    <property type="component" value="Unassembled WGS sequence"/>
</dbReference>
<feature type="compositionally biased region" description="Polar residues" evidence="1">
    <location>
        <begin position="49"/>
        <end position="69"/>
    </location>
</feature>
<name>A0A9Q3GIX1_9BASI</name>
<reference evidence="2" key="1">
    <citation type="submission" date="2021-03" db="EMBL/GenBank/DDBJ databases">
        <title>Draft genome sequence of rust myrtle Austropuccinia psidii MF-1, a brazilian biotype.</title>
        <authorList>
            <person name="Quecine M.C."/>
            <person name="Pachon D.M.R."/>
            <person name="Bonatelli M.L."/>
            <person name="Correr F.H."/>
            <person name="Franceschini L.M."/>
            <person name="Leite T.F."/>
            <person name="Margarido G.R.A."/>
            <person name="Almeida C.A."/>
            <person name="Ferrarezi J.A."/>
            <person name="Labate C.A."/>
        </authorList>
    </citation>
    <scope>NUCLEOTIDE SEQUENCE</scope>
    <source>
        <strain evidence="2">MF-1</strain>
    </source>
</reference>
<feature type="compositionally biased region" description="Low complexity" evidence="1">
    <location>
        <begin position="1"/>
        <end position="18"/>
    </location>
</feature>
<gene>
    <name evidence="2" type="ORF">O181_008460</name>
</gene>
<feature type="compositionally biased region" description="Basic residues" evidence="1">
    <location>
        <begin position="79"/>
        <end position="89"/>
    </location>
</feature>
<feature type="region of interest" description="Disordered" evidence="1">
    <location>
        <begin position="1"/>
        <end position="26"/>
    </location>
</feature>
<feature type="region of interest" description="Disordered" evidence="1">
    <location>
        <begin position="49"/>
        <end position="101"/>
    </location>
</feature>
<proteinExistence type="predicted"/>
<evidence type="ECO:0000313" key="2">
    <source>
        <dbReference type="EMBL" id="MBW0468745.1"/>
    </source>
</evidence>
<keyword evidence="3" id="KW-1185">Reference proteome</keyword>
<accession>A0A9Q3GIX1</accession>
<organism evidence="2 3">
    <name type="scientific">Austropuccinia psidii MF-1</name>
    <dbReference type="NCBI Taxonomy" id="1389203"/>
    <lineage>
        <taxon>Eukaryota</taxon>
        <taxon>Fungi</taxon>
        <taxon>Dikarya</taxon>
        <taxon>Basidiomycota</taxon>
        <taxon>Pucciniomycotina</taxon>
        <taxon>Pucciniomycetes</taxon>
        <taxon>Pucciniales</taxon>
        <taxon>Sphaerophragmiaceae</taxon>
        <taxon>Austropuccinia</taxon>
    </lineage>
</organism>
<sequence length="114" mass="12973">MVQPQLQELQESPQLASSMGPNIPRSVAESFRGLQLVSITESLDRFHLDQSNNQSPLKKTQRRVSQTPSLEIKVASKSKSIKNGKHRERKEKNPKFTLNDYKKSSLISKTKIIK</sequence>
<protein>
    <submittedName>
        <fullName evidence="2">Uncharacterized protein</fullName>
    </submittedName>
</protein>
<dbReference type="EMBL" id="AVOT02001960">
    <property type="protein sequence ID" value="MBW0468745.1"/>
    <property type="molecule type" value="Genomic_DNA"/>
</dbReference>